<dbReference type="AlphaFoldDB" id="A0A2P7YG76"/>
<dbReference type="InterPro" id="IPR001810">
    <property type="entry name" value="F-box_dom"/>
</dbReference>
<keyword evidence="4" id="KW-1185">Reference proteome</keyword>
<dbReference type="InterPro" id="IPR036047">
    <property type="entry name" value="F-box-like_dom_sf"/>
</dbReference>
<dbReference type="Pfam" id="PF00646">
    <property type="entry name" value="F-box"/>
    <property type="match status" value="1"/>
</dbReference>
<protein>
    <submittedName>
        <fullName evidence="3">Aminodeoxychorismate synthase</fullName>
    </submittedName>
</protein>
<feature type="domain" description="F-box" evidence="2">
    <location>
        <begin position="58"/>
        <end position="95"/>
    </location>
</feature>
<evidence type="ECO:0000256" key="1">
    <source>
        <dbReference type="SAM" id="MobiDB-lite"/>
    </source>
</evidence>
<reference evidence="3 4" key="1">
    <citation type="submission" date="2017-05" db="EMBL/GenBank/DDBJ databases">
        <title>Draft genome sequence of Elsinoe australis.</title>
        <authorList>
            <person name="Cheng Q."/>
        </authorList>
    </citation>
    <scope>NUCLEOTIDE SEQUENCE [LARGE SCALE GENOMIC DNA]</scope>
    <source>
        <strain evidence="3 4">NL1</strain>
    </source>
</reference>
<accession>A0A2P7YG76</accession>
<dbReference type="PROSITE" id="PS50181">
    <property type="entry name" value="FBOX"/>
    <property type="match status" value="1"/>
</dbReference>
<dbReference type="SUPFAM" id="SSF81383">
    <property type="entry name" value="F-box domain"/>
    <property type="match status" value="1"/>
</dbReference>
<feature type="compositionally biased region" description="Basic and acidic residues" evidence="1">
    <location>
        <begin position="1"/>
        <end position="18"/>
    </location>
</feature>
<name>A0A2P7YG76_9PEZI</name>
<proteinExistence type="predicted"/>
<sequence length="369" mass="40368">MTEITIKEEHHDASRDVNKVNNTDGYLTPPSSSYDSRRDSLFDDDLSTSTTSKLSVSTSRLLSLPTDILLVLADHLPAPSTISLRLTCQSLHRLIPAPVKPPETAICLLTAANRHRQSLEDSQDSRHRCALCKSLYPTELFHRAAILSPSLTFTNFANPSSVPSVPEEADDETQIATGQSLSQMSDASLPVAPSRICAWHINRFVFPPSAALAPDALFDALVSAAGKTDLTTPTHHHQLDLIKARVADAGWASSVEKTCTHCGCVVACVCSVGDCGMCGCDCDGCGVREVRCWWKLARRGYGAGHAVSFEAARRKWLVARAEEMERFGWDGKRLRAEGLLDWGMVRVVKCRRAEGLRIVEGSRKRRAGD</sequence>
<feature type="region of interest" description="Disordered" evidence="1">
    <location>
        <begin position="1"/>
        <end position="39"/>
    </location>
</feature>
<evidence type="ECO:0000259" key="2">
    <source>
        <dbReference type="PROSITE" id="PS50181"/>
    </source>
</evidence>
<evidence type="ECO:0000313" key="3">
    <source>
        <dbReference type="EMBL" id="PSK34954.1"/>
    </source>
</evidence>
<organism evidence="3 4">
    <name type="scientific">Elsinoe australis</name>
    <dbReference type="NCBI Taxonomy" id="40998"/>
    <lineage>
        <taxon>Eukaryota</taxon>
        <taxon>Fungi</taxon>
        <taxon>Dikarya</taxon>
        <taxon>Ascomycota</taxon>
        <taxon>Pezizomycotina</taxon>
        <taxon>Dothideomycetes</taxon>
        <taxon>Dothideomycetidae</taxon>
        <taxon>Myriangiales</taxon>
        <taxon>Elsinoaceae</taxon>
        <taxon>Elsinoe</taxon>
    </lineage>
</organism>
<dbReference type="EMBL" id="NHZQ01000445">
    <property type="protein sequence ID" value="PSK34954.1"/>
    <property type="molecule type" value="Genomic_DNA"/>
</dbReference>
<dbReference type="CDD" id="cd09917">
    <property type="entry name" value="F-box_SF"/>
    <property type="match status" value="1"/>
</dbReference>
<evidence type="ECO:0000313" key="4">
    <source>
        <dbReference type="Proteomes" id="UP000243723"/>
    </source>
</evidence>
<comment type="caution">
    <text evidence="3">The sequence shown here is derived from an EMBL/GenBank/DDBJ whole genome shotgun (WGS) entry which is preliminary data.</text>
</comment>
<dbReference type="OrthoDB" id="3940676at2759"/>
<dbReference type="Proteomes" id="UP000243723">
    <property type="component" value="Unassembled WGS sequence"/>
</dbReference>
<gene>
    <name evidence="3" type="ORF">B9Z65_1537</name>
</gene>